<evidence type="ECO:0000256" key="7">
    <source>
        <dbReference type="RuleBase" id="RU362118"/>
    </source>
</evidence>
<dbReference type="InterPro" id="IPR015421">
    <property type="entry name" value="PyrdxlP-dep_Trfase_major"/>
</dbReference>
<dbReference type="Gene3D" id="3.40.640.10">
    <property type="entry name" value="Type I PLP-dependent aspartate aminotransferase-like (Major domain)"/>
    <property type="match status" value="1"/>
</dbReference>
<dbReference type="GO" id="GO:0019450">
    <property type="term" value="P:L-cysteine catabolic process to pyruvate"/>
    <property type="evidence" value="ECO:0007669"/>
    <property type="project" value="TreeGrafter"/>
</dbReference>
<dbReference type="GO" id="GO:0047804">
    <property type="term" value="F:cysteine-S-conjugate beta-lyase activity"/>
    <property type="evidence" value="ECO:0007669"/>
    <property type="project" value="InterPro"/>
</dbReference>
<dbReference type="InterPro" id="IPR000277">
    <property type="entry name" value="Cys/Met-Metab_PyrdxlP-dep_enz"/>
</dbReference>
<dbReference type="SUPFAM" id="SSF53383">
    <property type="entry name" value="PLP-dependent transferases"/>
    <property type="match status" value="1"/>
</dbReference>
<dbReference type="AlphaFoldDB" id="A0A2S5SUN2"/>
<name>A0A2S5SUN2_9BURK</name>
<protein>
    <submittedName>
        <fullName evidence="8">Cystathionine beta-lyase</fullName>
        <ecNumber evidence="8">4.4.1.8</ecNumber>
    </submittedName>
</protein>
<dbReference type="PANTHER" id="PTHR43500:SF1">
    <property type="entry name" value="CYSTATHIONINE BETA-LYASE-RELATED"/>
    <property type="match status" value="1"/>
</dbReference>
<dbReference type="Gene3D" id="3.90.1150.10">
    <property type="entry name" value="Aspartate Aminotransferase, domain 1"/>
    <property type="match status" value="1"/>
</dbReference>
<organism evidence="8 9">
    <name type="scientific">Caldimonas caldifontis</name>
    <dbReference type="NCBI Taxonomy" id="1452508"/>
    <lineage>
        <taxon>Bacteria</taxon>
        <taxon>Pseudomonadati</taxon>
        <taxon>Pseudomonadota</taxon>
        <taxon>Betaproteobacteria</taxon>
        <taxon>Burkholderiales</taxon>
        <taxon>Sphaerotilaceae</taxon>
        <taxon>Caldimonas</taxon>
    </lineage>
</organism>
<dbReference type="InterPro" id="IPR015422">
    <property type="entry name" value="PyrdxlP-dep_Trfase_small"/>
</dbReference>
<dbReference type="Proteomes" id="UP000238605">
    <property type="component" value="Unassembled WGS sequence"/>
</dbReference>
<accession>A0A2S5SUN2</accession>
<comment type="similarity">
    <text evidence="2 7">Belongs to the trans-sulfuration enzymes family.</text>
</comment>
<evidence type="ECO:0000256" key="4">
    <source>
        <dbReference type="ARBA" id="ARBA00023239"/>
    </source>
</evidence>
<evidence type="ECO:0000256" key="6">
    <source>
        <dbReference type="PIRSR" id="PIRSR001434-2"/>
    </source>
</evidence>
<dbReference type="PANTHER" id="PTHR43500">
    <property type="entry name" value="CYSTATHIONINE BETA-LYASE-RELATED"/>
    <property type="match status" value="1"/>
</dbReference>
<comment type="catalytic activity">
    <reaction evidence="5">
        <text>L,L-cystathionine + H2O = L-homocysteine + pyruvate + NH4(+)</text>
        <dbReference type="Rhea" id="RHEA:13965"/>
        <dbReference type="ChEBI" id="CHEBI:15361"/>
        <dbReference type="ChEBI" id="CHEBI:15377"/>
        <dbReference type="ChEBI" id="CHEBI:28938"/>
        <dbReference type="ChEBI" id="CHEBI:58161"/>
        <dbReference type="ChEBI" id="CHEBI:58199"/>
    </reaction>
</comment>
<evidence type="ECO:0000256" key="5">
    <source>
        <dbReference type="ARBA" id="ARBA00047517"/>
    </source>
</evidence>
<proteinExistence type="inferred from homology"/>
<evidence type="ECO:0000256" key="1">
    <source>
        <dbReference type="ARBA" id="ARBA00001933"/>
    </source>
</evidence>
<keyword evidence="9" id="KW-1185">Reference proteome</keyword>
<comment type="caution">
    <text evidence="8">The sequence shown here is derived from an EMBL/GenBank/DDBJ whole genome shotgun (WGS) entry which is preliminary data.</text>
</comment>
<dbReference type="EMBL" id="PSNX01000007">
    <property type="protein sequence ID" value="PPE66419.1"/>
    <property type="molecule type" value="Genomic_DNA"/>
</dbReference>
<dbReference type="RefSeq" id="WP_104302363.1">
    <property type="nucleotide sequence ID" value="NZ_PSNX01000007.1"/>
</dbReference>
<dbReference type="EC" id="4.4.1.8" evidence="8"/>
<dbReference type="GO" id="GO:0030170">
    <property type="term" value="F:pyridoxal phosphate binding"/>
    <property type="evidence" value="ECO:0007669"/>
    <property type="project" value="InterPro"/>
</dbReference>
<sequence>MSSRPPRISTHLIHHPYRAPSEFDATVPGVFKASSVFFPNVAALRQRRWDDKSAYTYGLHGTPTTFMLEERLATLEGARHVLLAPSGLSAITTVDIALLRQGDGVVLPDNVYGPSLNFVEQELARWGITHRLYDPMDAASLAAVLSPEVKLVWLEAPGSVTLEFPDLRALVRTVREKAPQAVVALDNTWGAGLAFAPFELGEGLGVDLTVHALTKYPSGGGDVLMGSIACRDPGLYQTLAWAHSRLGLGVGLNDVEAVLRALPSLELRYHAQDRAARRIAQWCGEQPQFARVLHPATPGSPGHEHWQSLCSSAAGLLTVELDPRFSAAQGDAFVDALKLFRIAWSWGGPVSLAVPYHASRMRRLPTPYRGTLVRLCIGLEAVDDLIADLAQAKDSALGAG</sequence>
<evidence type="ECO:0000313" key="8">
    <source>
        <dbReference type="EMBL" id="PPE66419.1"/>
    </source>
</evidence>
<gene>
    <name evidence="8" type="ORF">C1704_08870</name>
</gene>
<feature type="modified residue" description="N6-(pyridoxal phosphate)lysine" evidence="6">
    <location>
        <position position="215"/>
    </location>
</feature>
<dbReference type="OrthoDB" id="9805807at2"/>
<dbReference type="PIRSF" id="PIRSF001434">
    <property type="entry name" value="CGS"/>
    <property type="match status" value="1"/>
</dbReference>
<evidence type="ECO:0000313" key="9">
    <source>
        <dbReference type="Proteomes" id="UP000238605"/>
    </source>
</evidence>
<keyword evidence="3 6" id="KW-0663">Pyridoxal phosphate</keyword>
<evidence type="ECO:0000256" key="3">
    <source>
        <dbReference type="ARBA" id="ARBA00022898"/>
    </source>
</evidence>
<dbReference type="InterPro" id="IPR015424">
    <property type="entry name" value="PyrdxlP-dep_Trfase"/>
</dbReference>
<evidence type="ECO:0000256" key="2">
    <source>
        <dbReference type="ARBA" id="ARBA00009077"/>
    </source>
</evidence>
<reference evidence="8 9" key="1">
    <citation type="submission" date="2018-02" db="EMBL/GenBank/DDBJ databases">
        <title>Reclassifiation of [Polyangium] brachysporum DSM 7029 as Guopingzhaonella breviflexa gen. nov., sp. nov., a member of the family Comamonadaceae.</title>
        <authorList>
            <person name="Tang B."/>
        </authorList>
    </citation>
    <scope>NUCLEOTIDE SEQUENCE [LARGE SCALE GENOMIC DNA]</scope>
    <source>
        <strain evidence="8 9">BCRC 80649</strain>
    </source>
</reference>
<dbReference type="Pfam" id="PF01053">
    <property type="entry name" value="Cys_Met_Meta_PP"/>
    <property type="match status" value="1"/>
</dbReference>
<dbReference type="InterPro" id="IPR006233">
    <property type="entry name" value="Cys_b_lyase_bac"/>
</dbReference>
<comment type="cofactor">
    <cofactor evidence="1 7">
        <name>pyridoxal 5'-phosphate</name>
        <dbReference type="ChEBI" id="CHEBI:597326"/>
    </cofactor>
</comment>
<dbReference type="GO" id="GO:0019346">
    <property type="term" value="P:transsulfuration"/>
    <property type="evidence" value="ECO:0007669"/>
    <property type="project" value="InterPro"/>
</dbReference>
<keyword evidence="4 8" id="KW-0456">Lyase</keyword>